<dbReference type="STRING" id="439481.Aboo_1031"/>
<dbReference type="EMBL" id="CP001941">
    <property type="protein sequence ID" value="ADD08840.1"/>
    <property type="molecule type" value="Genomic_DNA"/>
</dbReference>
<dbReference type="GeneID" id="8827988"/>
<name>B5IHE9_ACIB4</name>
<dbReference type="AlphaFoldDB" id="B5IHE9"/>
<dbReference type="HOGENOM" id="CLU_2067652_0_0_2"/>
<proteinExistence type="predicted"/>
<keyword evidence="2" id="KW-1185">Reference proteome</keyword>
<dbReference type="KEGG" id="abi:Aboo_1031"/>
<evidence type="ECO:0000313" key="1">
    <source>
        <dbReference type="EMBL" id="ADD08840.1"/>
    </source>
</evidence>
<reference evidence="1" key="1">
    <citation type="submission" date="2010-02" db="EMBL/GenBank/DDBJ databases">
        <title>Complete sequence of Aciduliprofundum boonei T469.</title>
        <authorList>
            <consortium name="US DOE Joint Genome Institute"/>
            <person name="Lucas S."/>
            <person name="Copeland A."/>
            <person name="Lapidus A."/>
            <person name="Cheng J.-F."/>
            <person name="Bruce D."/>
            <person name="Goodwin L."/>
            <person name="Pitluck S."/>
            <person name="Saunders E."/>
            <person name="Detter J.C."/>
            <person name="Han C."/>
            <person name="Tapia R."/>
            <person name="Land M."/>
            <person name="Hauser L."/>
            <person name="Kyrpides N."/>
            <person name="Mikhailova N."/>
            <person name="Flores G."/>
            <person name="Reysenbach A.-L."/>
            <person name="Woyke T."/>
        </authorList>
    </citation>
    <scope>NUCLEOTIDE SEQUENCE</scope>
    <source>
        <strain evidence="1">T469</strain>
    </source>
</reference>
<evidence type="ECO:0000313" key="2">
    <source>
        <dbReference type="Proteomes" id="UP000001400"/>
    </source>
</evidence>
<sequence>MSVEECVEKMEDVPENNSYTAIVDKEIYRQVGHFKKVIDAMVGDELDSMDDYINFILKIGMQKMLMDVLPDDEALQMTMVAMFEDNPEYLCEFVSKVLKDGKNEKVEGKKSEWINAYG</sequence>
<accession>B5IHE9</accession>
<organism evidence="1 2">
    <name type="scientific">Aciduliprofundum boonei (strain DSM 19572 / T469)</name>
    <dbReference type="NCBI Taxonomy" id="439481"/>
    <lineage>
        <taxon>Archaea</taxon>
        <taxon>Methanobacteriati</taxon>
        <taxon>Thermoplasmatota</taxon>
        <taxon>DHVE2 group</taxon>
        <taxon>Candidatus Aciduliprofundum</taxon>
    </lineage>
</organism>
<dbReference type="Proteomes" id="UP000001400">
    <property type="component" value="Chromosome"/>
</dbReference>
<dbReference type="RefSeq" id="WP_008086666.1">
    <property type="nucleotide sequence ID" value="NC_013926.1"/>
</dbReference>
<gene>
    <name evidence="1" type="ordered locus">Aboo_1031</name>
</gene>
<protein>
    <submittedName>
        <fullName evidence="1">Uncharacterized protein</fullName>
    </submittedName>
</protein>